<evidence type="ECO:0000313" key="6">
    <source>
        <dbReference type="EMBL" id="GAA1529790.1"/>
    </source>
</evidence>
<dbReference type="Gene3D" id="2.102.10.10">
    <property type="entry name" value="Rieske [2Fe-2S] iron-sulphur domain"/>
    <property type="match status" value="1"/>
</dbReference>
<evidence type="ECO:0000256" key="4">
    <source>
        <dbReference type="ARBA" id="ARBA00023014"/>
    </source>
</evidence>
<dbReference type="InterPro" id="IPR036922">
    <property type="entry name" value="Rieske_2Fe-2S_sf"/>
</dbReference>
<keyword evidence="4" id="KW-0411">Iron-sulfur</keyword>
<feature type="domain" description="Rieske" evidence="5">
    <location>
        <begin position="14"/>
        <end position="108"/>
    </location>
</feature>
<evidence type="ECO:0000313" key="7">
    <source>
        <dbReference type="Proteomes" id="UP001501470"/>
    </source>
</evidence>
<gene>
    <name evidence="6" type="ORF">GCM10009827_053860</name>
</gene>
<evidence type="ECO:0000256" key="1">
    <source>
        <dbReference type="ARBA" id="ARBA00022714"/>
    </source>
</evidence>
<dbReference type="Pfam" id="PF00355">
    <property type="entry name" value="Rieske"/>
    <property type="match status" value="1"/>
</dbReference>
<protein>
    <submittedName>
        <fullName evidence="6">Non-heme iron oxygenase ferredoxin subunit</fullName>
    </submittedName>
</protein>
<proteinExistence type="predicted"/>
<dbReference type="PANTHER" id="PTHR21496:SF23">
    <property type="entry name" value="3-PHENYLPROPIONATE_CINNAMIC ACID DIOXYGENASE FERREDOXIN SUBUNIT"/>
    <property type="match status" value="1"/>
</dbReference>
<comment type="caution">
    <text evidence="6">The sequence shown here is derived from an EMBL/GenBank/DDBJ whole genome shotgun (WGS) entry which is preliminary data.</text>
</comment>
<dbReference type="PROSITE" id="PS51296">
    <property type="entry name" value="RIESKE"/>
    <property type="match status" value="1"/>
</dbReference>
<dbReference type="RefSeq" id="WP_344504894.1">
    <property type="nucleotide sequence ID" value="NZ_BAAAQD010000011.1"/>
</dbReference>
<evidence type="ECO:0000256" key="3">
    <source>
        <dbReference type="ARBA" id="ARBA00023004"/>
    </source>
</evidence>
<reference evidence="7" key="1">
    <citation type="journal article" date="2019" name="Int. J. Syst. Evol. Microbiol.">
        <title>The Global Catalogue of Microorganisms (GCM) 10K type strain sequencing project: providing services to taxonomists for standard genome sequencing and annotation.</title>
        <authorList>
            <consortium name="The Broad Institute Genomics Platform"/>
            <consortium name="The Broad Institute Genome Sequencing Center for Infectious Disease"/>
            <person name="Wu L."/>
            <person name="Ma J."/>
        </authorList>
    </citation>
    <scope>NUCLEOTIDE SEQUENCE [LARGE SCALE GENOMIC DNA]</scope>
    <source>
        <strain evidence="7">JCM 15933</strain>
    </source>
</reference>
<organism evidence="6 7">
    <name type="scientific">Dactylosporangium maewongense</name>
    <dbReference type="NCBI Taxonomy" id="634393"/>
    <lineage>
        <taxon>Bacteria</taxon>
        <taxon>Bacillati</taxon>
        <taxon>Actinomycetota</taxon>
        <taxon>Actinomycetes</taxon>
        <taxon>Micromonosporales</taxon>
        <taxon>Micromonosporaceae</taxon>
        <taxon>Dactylosporangium</taxon>
    </lineage>
</organism>
<evidence type="ECO:0000256" key="2">
    <source>
        <dbReference type="ARBA" id="ARBA00022723"/>
    </source>
</evidence>
<keyword evidence="2" id="KW-0479">Metal-binding</keyword>
<keyword evidence="3" id="KW-0408">Iron</keyword>
<accession>A0ABP4LR75</accession>
<dbReference type="InterPro" id="IPR017941">
    <property type="entry name" value="Rieske_2Fe-2S"/>
</dbReference>
<keyword evidence="1" id="KW-0001">2Fe-2S</keyword>
<dbReference type="PANTHER" id="PTHR21496">
    <property type="entry name" value="FERREDOXIN-RELATED"/>
    <property type="match status" value="1"/>
</dbReference>
<sequence>MTATADPETAATSYRLGPVTDIPVGEGRAYAVDGHQVAVFRLRRGGLRAVSAVCPHAGGPLADGLIDAKVVICPLHQHVYDLATGCSTTGQPPLQVYAIHEDDGTLILTV</sequence>
<dbReference type="Proteomes" id="UP001501470">
    <property type="component" value="Unassembled WGS sequence"/>
</dbReference>
<name>A0ABP4LR75_9ACTN</name>
<dbReference type="SUPFAM" id="SSF50022">
    <property type="entry name" value="ISP domain"/>
    <property type="match status" value="1"/>
</dbReference>
<keyword evidence="7" id="KW-1185">Reference proteome</keyword>
<evidence type="ECO:0000259" key="5">
    <source>
        <dbReference type="PROSITE" id="PS51296"/>
    </source>
</evidence>
<dbReference type="EMBL" id="BAAAQD010000011">
    <property type="protein sequence ID" value="GAA1529790.1"/>
    <property type="molecule type" value="Genomic_DNA"/>
</dbReference>